<comment type="caution">
    <text evidence="3">The sequence shown here is derived from an EMBL/GenBank/DDBJ whole genome shotgun (WGS) entry which is preliminary data.</text>
</comment>
<feature type="signal peptide" evidence="1">
    <location>
        <begin position="1"/>
        <end position="20"/>
    </location>
</feature>
<dbReference type="Pfam" id="PF13462">
    <property type="entry name" value="Thioredoxin_4"/>
    <property type="match status" value="1"/>
</dbReference>
<sequence length="225" mass="23678">MRLLPFALALLALPLTLAGAAPVRDWSATATMTADGAYVIGNPAARVKLREWASYTCPHCAHFSAESEPVLANRMIRSGSTSLEVRHLVRDPLDLGAAILTRCAGPRGFAGAHRAVFAAQDQWFKKGADYAQANAARLETLPNLVAVRQLADAAGLTAILAARGLKPAAINACFADQKSVDRLLALSAAVPAEVTGTPSFYINGKLIPNATWVQLEPALRAAGAQ</sequence>
<keyword evidence="4" id="KW-1185">Reference proteome</keyword>
<accession>A0A7W7EYH1</accession>
<protein>
    <submittedName>
        <fullName evidence="3">Protein-disulfide isomerase</fullName>
    </submittedName>
</protein>
<organism evidence="3 4">
    <name type="scientific">Sphingomonas abaci</name>
    <dbReference type="NCBI Taxonomy" id="237611"/>
    <lineage>
        <taxon>Bacteria</taxon>
        <taxon>Pseudomonadati</taxon>
        <taxon>Pseudomonadota</taxon>
        <taxon>Alphaproteobacteria</taxon>
        <taxon>Sphingomonadales</taxon>
        <taxon>Sphingomonadaceae</taxon>
        <taxon>Sphingomonas</taxon>
    </lineage>
</organism>
<proteinExistence type="predicted"/>
<dbReference type="AlphaFoldDB" id="A0A7W7EYH1"/>
<dbReference type="Gene3D" id="3.40.30.10">
    <property type="entry name" value="Glutaredoxin"/>
    <property type="match status" value="1"/>
</dbReference>
<dbReference type="Gene3D" id="1.10.40.110">
    <property type="match status" value="1"/>
</dbReference>
<dbReference type="EMBL" id="JACHNY010000004">
    <property type="protein sequence ID" value="MBB4618064.1"/>
    <property type="molecule type" value="Genomic_DNA"/>
</dbReference>
<dbReference type="GO" id="GO:0016853">
    <property type="term" value="F:isomerase activity"/>
    <property type="evidence" value="ECO:0007669"/>
    <property type="project" value="UniProtKB-KW"/>
</dbReference>
<evidence type="ECO:0000313" key="3">
    <source>
        <dbReference type="EMBL" id="MBB4618064.1"/>
    </source>
</evidence>
<feature type="chain" id="PRO_5031162243" evidence="1">
    <location>
        <begin position="21"/>
        <end position="225"/>
    </location>
</feature>
<evidence type="ECO:0000313" key="4">
    <source>
        <dbReference type="Proteomes" id="UP000574769"/>
    </source>
</evidence>
<dbReference type="InterPro" id="IPR012336">
    <property type="entry name" value="Thioredoxin-like_fold"/>
</dbReference>
<dbReference type="InterPro" id="IPR036249">
    <property type="entry name" value="Thioredoxin-like_sf"/>
</dbReference>
<gene>
    <name evidence="3" type="ORF">GGQ96_002200</name>
</gene>
<dbReference type="SUPFAM" id="SSF52833">
    <property type="entry name" value="Thioredoxin-like"/>
    <property type="match status" value="1"/>
</dbReference>
<evidence type="ECO:0000259" key="2">
    <source>
        <dbReference type="Pfam" id="PF13462"/>
    </source>
</evidence>
<name>A0A7W7EYH1_9SPHN</name>
<feature type="domain" description="Thioredoxin-like fold" evidence="2">
    <location>
        <begin position="36"/>
        <end position="218"/>
    </location>
</feature>
<reference evidence="3 4" key="1">
    <citation type="submission" date="2020-08" db="EMBL/GenBank/DDBJ databases">
        <title>Genomic Encyclopedia of Type Strains, Phase IV (KMG-IV): sequencing the most valuable type-strain genomes for metagenomic binning, comparative biology and taxonomic classification.</title>
        <authorList>
            <person name="Goeker M."/>
        </authorList>
    </citation>
    <scope>NUCLEOTIDE SEQUENCE [LARGE SCALE GENOMIC DNA]</scope>
    <source>
        <strain evidence="3 4">DSM 15867</strain>
    </source>
</reference>
<keyword evidence="1" id="KW-0732">Signal</keyword>
<dbReference type="Proteomes" id="UP000574769">
    <property type="component" value="Unassembled WGS sequence"/>
</dbReference>
<evidence type="ECO:0000256" key="1">
    <source>
        <dbReference type="SAM" id="SignalP"/>
    </source>
</evidence>
<keyword evidence="3" id="KW-0413">Isomerase</keyword>
<dbReference type="RefSeq" id="WP_184114505.1">
    <property type="nucleotide sequence ID" value="NZ_JACHNY010000004.1"/>
</dbReference>